<dbReference type="Pfam" id="PF06094">
    <property type="entry name" value="GGACT"/>
    <property type="match status" value="1"/>
</dbReference>
<dbReference type="CDD" id="cd06661">
    <property type="entry name" value="GGCT_like"/>
    <property type="match status" value="1"/>
</dbReference>
<gene>
    <name evidence="2" type="ORF">ACFL27_28415</name>
</gene>
<dbReference type="EC" id="2.3.2.-" evidence="2"/>
<evidence type="ECO:0000259" key="1">
    <source>
        <dbReference type="Pfam" id="PF06094"/>
    </source>
</evidence>
<organism evidence="2 3">
    <name type="scientific">candidate division CSSED10-310 bacterium</name>
    <dbReference type="NCBI Taxonomy" id="2855610"/>
    <lineage>
        <taxon>Bacteria</taxon>
        <taxon>Bacteria division CSSED10-310</taxon>
    </lineage>
</organism>
<reference evidence="2 3" key="1">
    <citation type="submission" date="2024-09" db="EMBL/GenBank/DDBJ databases">
        <title>Laminarin stimulates single cell rates of sulfate reduction while oxygen inhibits transcriptomic activity in coastal marine sediment.</title>
        <authorList>
            <person name="Lindsay M."/>
            <person name="Orcutt B."/>
            <person name="Emerson D."/>
            <person name="Stepanauskas R."/>
            <person name="D'Angelo T."/>
        </authorList>
    </citation>
    <scope>NUCLEOTIDE SEQUENCE [LARGE SCALE GENOMIC DNA]</scope>
    <source>
        <strain evidence="2">SAG AM-311-K15</strain>
    </source>
</reference>
<keyword evidence="2" id="KW-0012">Acyltransferase</keyword>
<comment type="caution">
    <text evidence="2">The sequence shown here is derived from an EMBL/GenBank/DDBJ whole genome shotgun (WGS) entry which is preliminary data.</text>
</comment>
<feature type="domain" description="Gamma-glutamylcyclotransferase AIG2-like" evidence="1">
    <location>
        <begin position="3"/>
        <end position="58"/>
    </location>
</feature>
<dbReference type="Gene3D" id="3.10.490.10">
    <property type="entry name" value="Gamma-glutamyl cyclotransferase-like"/>
    <property type="match status" value="1"/>
</dbReference>
<keyword evidence="2" id="KW-0808">Transferase</keyword>
<dbReference type="InterPro" id="IPR036568">
    <property type="entry name" value="GGCT-like_sf"/>
</dbReference>
<sequence length="89" mass="10231">MPGLLYTVSERDLANLDSCEGYPGFYRRALYSVYDEEGIQHLAHVYYLPQEKVPNRPTPEYLDLIGRAYKKLNFGRNSLEGASLNESKE</sequence>
<evidence type="ECO:0000313" key="2">
    <source>
        <dbReference type="EMBL" id="MFC1854126.1"/>
    </source>
</evidence>
<dbReference type="SUPFAM" id="SSF110857">
    <property type="entry name" value="Gamma-glutamyl cyclotransferase-like"/>
    <property type="match status" value="1"/>
</dbReference>
<protein>
    <submittedName>
        <fullName evidence="2">Gamma-glutamylcyclotransferase family protein</fullName>
        <ecNumber evidence="2">2.3.2.-</ecNumber>
    </submittedName>
</protein>
<accession>A0ABV6Z6Q2</accession>
<name>A0ABV6Z6Q2_UNCC1</name>
<evidence type="ECO:0000313" key="3">
    <source>
        <dbReference type="Proteomes" id="UP001594351"/>
    </source>
</evidence>
<dbReference type="InterPro" id="IPR009288">
    <property type="entry name" value="AIG2-like_dom"/>
</dbReference>
<keyword evidence="3" id="KW-1185">Reference proteome</keyword>
<dbReference type="GO" id="GO:0016746">
    <property type="term" value="F:acyltransferase activity"/>
    <property type="evidence" value="ECO:0007669"/>
    <property type="project" value="UniProtKB-KW"/>
</dbReference>
<dbReference type="InterPro" id="IPR013024">
    <property type="entry name" value="GGCT-like"/>
</dbReference>
<dbReference type="Proteomes" id="UP001594351">
    <property type="component" value="Unassembled WGS sequence"/>
</dbReference>
<dbReference type="EMBL" id="JBHPBY010000729">
    <property type="protein sequence ID" value="MFC1854126.1"/>
    <property type="molecule type" value="Genomic_DNA"/>
</dbReference>
<proteinExistence type="predicted"/>